<organism evidence="2 3">
    <name type="scientific">Pedobacter soli</name>
    <dbReference type="NCBI Taxonomy" id="390242"/>
    <lineage>
        <taxon>Bacteria</taxon>
        <taxon>Pseudomonadati</taxon>
        <taxon>Bacteroidota</taxon>
        <taxon>Sphingobacteriia</taxon>
        <taxon>Sphingobacteriales</taxon>
        <taxon>Sphingobacteriaceae</taxon>
        <taxon>Pedobacter</taxon>
    </lineage>
</organism>
<dbReference type="EMBL" id="FMZH01000002">
    <property type="protein sequence ID" value="SDC54401.1"/>
    <property type="molecule type" value="Genomic_DNA"/>
</dbReference>
<accession>A0A1G6MG30</accession>
<proteinExistence type="predicted"/>
<dbReference type="STRING" id="390242.SAMN04488024_102327"/>
<sequence length="619" mass="67526">MRIIVRLICFLLLWFSFSAQAQSLLARNISLNIEKQQLGKVLSMIETQGAFRFSYNSNILPTDSLVSIHDNNLNIAEALDKILNHRFEYRQAGNFIIIRYAPMELVLLVNESVGNTDLYTITGQIVDKQLHKPIADASIYEKNLLVSEISDGNGYFSMRLKNISQPISLTVSKENYKSTVTHFLAEVNVVHTKGQVSERFISGNLDEVEKTWLGNALVTTGQKIQSINIGGFIAKAPFQFALLPGLNSHGSLSGQVVNKFSFNAIGAYSAGVDGGEIGLIFNIDKSDVRYFQFAGAFNLVGGNVHGAQIAGFFNQVIGGVEAAQVALGYNYIGKSFEGFQVGGIYNHIGNDFNGMQVSLGLNTIGRRLNGFQVGAFNLIAEKQEGLQVGVAANLVRGKSRGMQIAGIANLNQQSEGVSVAVLGNYTASTARGLQTGVINYAGKLKGVQLGIINISGQNDGYSIGLINVALNGYHKLSLGTNESTPYNVAYKGGSKNLYNMLMFGMNSKAGEKVYTAGLGFGKEIGLFGKFSLNPEISSQYVYQGSWDYLNLLNKFELPLNIRINKWLAIQGGPSVNMYYTKQNTAISNFGLLQQKHQDFSFKNPRLTGWIGWNVGLVIL</sequence>
<keyword evidence="1" id="KW-0732">Signal</keyword>
<evidence type="ECO:0000256" key="1">
    <source>
        <dbReference type="SAM" id="SignalP"/>
    </source>
</evidence>
<protein>
    <recommendedName>
        <fullName evidence="4">CarboxypepD_reg-like domain-containing protein</fullName>
    </recommendedName>
</protein>
<dbReference type="InterPro" id="IPR008969">
    <property type="entry name" value="CarboxyPept-like_regulatory"/>
</dbReference>
<dbReference type="Proteomes" id="UP000199455">
    <property type="component" value="Unassembled WGS sequence"/>
</dbReference>
<evidence type="ECO:0000313" key="3">
    <source>
        <dbReference type="Proteomes" id="UP000199455"/>
    </source>
</evidence>
<feature type="signal peptide" evidence="1">
    <location>
        <begin position="1"/>
        <end position="21"/>
    </location>
</feature>
<reference evidence="3" key="1">
    <citation type="submission" date="2016-10" db="EMBL/GenBank/DDBJ databases">
        <authorList>
            <person name="Varghese N."/>
            <person name="Submissions S."/>
        </authorList>
    </citation>
    <scope>NUCLEOTIDE SEQUENCE [LARGE SCALE GENOMIC DNA]</scope>
    <source>
        <strain evidence="3">DSM 18609</strain>
    </source>
</reference>
<evidence type="ECO:0008006" key="4">
    <source>
        <dbReference type="Google" id="ProtNLM"/>
    </source>
</evidence>
<keyword evidence="3" id="KW-1185">Reference proteome</keyword>
<name>A0A1G6MG30_9SPHI</name>
<dbReference type="RefSeq" id="WP_143009537.1">
    <property type="nucleotide sequence ID" value="NZ_FMZH01000002.1"/>
</dbReference>
<gene>
    <name evidence="2" type="ORF">SAMN04488024_102327</name>
</gene>
<dbReference type="AlphaFoldDB" id="A0A1G6MG30"/>
<feature type="chain" id="PRO_5011786645" description="CarboxypepD_reg-like domain-containing protein" evidence="1">
    <location>
        <begin position="22"/>
        <end position="619"/>
    </location>
</feature>
<dbReference type="SUPFAM" id="SSF49464">
    <property type="entry name" value="Carboxypeptidase regulatory domain-like"/>
    <property type="match status" value="1"/>
</dbReference>
<evidence type="ECO:0000313" key="2">
    <source>
        <dbReference type="EMBL" id="SDC54401.1"/>
    </source>
</evidence>